<sequence>MLMDKPRNATVAKWGAACSPCALAKAKCLRSSEARGARCDRCARLQKECVNQVHRPRKKRQSRPSKTAQLEERLNSLVDFIKATNSDVPSSLRRASEVSQANEETTPPQGRERALSDSQSQTLSPDYESSSAIPSFYNQHAPRICVCRAQAGEVPDPLEPDEVLLSMFVNRLMPNYPFVALPPGITASELASKRPFLLAVIRMVASYRNLRSMRSQNYFIMRHLSEQMLMRSERSLEMLQAILLVLGSYQYHCMIHAQMNNLIALAQSLVADLGLNKLPDLQERTKLLASSPEGPRVRTNDERRALCGVWYMTSIISLAFQRIDSPKYSLYIDQCLKEIEADNEYETDSVLVYLLRAQHLSERIAQLHCKEQAGNESTAIARAPVSAYSGMFHTELEKFKASLPQNLISNKLIMLHINTTALRLWEPPKIDAALLERISNSLASLSLDSASSLDVFYRSSRALKSWFDFWLSIDVTDYFVLPMPASAQLINAVIMLARWSKLSSPSPNRPTTSTTGAPATIPQMVRDDPGCSTAALAPAPVLRAKDIDPAIPGAVRAIRSHLLSQPELQIDVPVILQAMAARFEQAREVSARRSGGTVWENDIWDLAARKIRGTRFKLERWAELVAAAGAESRRPESSTNASTAGEPDVTSSHGVEGNWPMEPQDMDICINEDGWNSGNPWESDFFDVLSLDQNFFFDGPGDYGTAVLNSLGNPGA</sequence>
<dbReference type="Proteomes" id="UP001497700">
    <property type="component" value="Unassembled WGS sequence"/>
</dbReference>
<organism evidence="1 2">
    <name type="scientific">Hypoxylon rubiginosum</name>
    <dbReference type="NCBI Taxonomy" id="110542"/>
    <lineage>
        <taxon>Eukaryota</taxon>
        <taxon>Fungi</taxon>
        <taxon>Dikarya</taxon>
        <taxon>Ascomycota</taxon>
        <taxon>Pezizomycotina</taxon>
        <taxon>Sordariomycetes</taxon>
        <taxon>Xylariomycetidae</taxon>
        <taxon>Xylariales</taxon>
        <taxon>Hypoxylaceae</taxon>
        <taxon>Hypoxylon</taxon>
    </lineage>
</organism>
<accession>A0ACB9Z1F1</accession>
<evidence type="ECO:0000313" key="2">
    <source>
        <dbReference type="Proteomes" id="UP001497700"/>
    </source>
</evidence>
<reference evidence="1 2" key="1">
    <citation type="journal article" date="2022" name="New Phytol.">
        <title>Ecological generalism drives hyperdiversity of secondary metabolite gene clusters in xylarialean endophytes.</title>
        <authorList>
            <person name="Franco M.E.E."/>
            <person name="Wisecaver J.H."/>
            <person name="Arnold A.E."/>
            <person name="Ju Y.M."/>
            <person name="Slot J.C."/>
            <person name="Ahrendt S."/>
            <person name="Moore L.P."/>
            <person name="Eastman K.E."/>
            <person name="Scott K."/>
            <person name="Konkel Z."/>
            <person name="Mondo S.J."/>
            <person name="Kuo A."/>
            <person name="Hayes R.D."/>
            <person name="Haridas S."/>
            <person name="Andreopoulos B."/>
            <person name="Riley R."/>
            <person name="LaButti K."/>
            <person name="Pangilinan J."/>
            <person name="Lipzen A."/>
            <person name="Amirebrahimi M."/>
            <person name="Yan J."/>
            <person name="Adam C."/>
            <person name="Keymanesh K."/>
            <person name="Ng V."/>
            <person name="Louie K."/>
            <person name="Northen T."/>
            <person name="Drula E."/>
            <person name="Henrissat B."/>
            <person name="Hsieh H.M."/>
            <person name="Youens-Clark K."/>
            <person name="Lutzoni F."/>
            <person name="Miadlikowska J."/>
            <person name="Eastwood D.C."/>
            <person name="Hamelin R.C."/>
            <person name="Grigoriev I.V."/>
            <person name="U'Ren J.M."/>
        </authorList>
    </citation>
    <scope>NUCLEOTIDE SEQUENCE [LARGE SCALE GENOMIC DNA]</scope>
    <source>
        <strain evidence="1 2">CBS 119005</strain>
    </source>
</reference>
<keyword evidence="2" id="KW-1185">Reference proteome</keyword>
<proteinExistence type="predicted"/>
<gene>
    <name evidence="1" type="ORF">F4820DRAFT_296760</name>
</gene>
<name>A0ACB9Z1F1_9PEZI</name>
<dbReference type="EMBL" id="MU393471">
    <property type="protein sequence ID" value="KAI4865522.1"/>
    <property type="molecule type" value="Genomic_DNA"/>
</dbReference>
<comment type="caution">
    <text evidence="1">The sequence shown here is derived from an EMBL/GenBank/DDBJ whole genome shotgun (WGS) entry which is preliminary data.</text>
</comment>
<evidence type="ECO:0000313" key="1">
    <source>
        <dbReference type="EMBL" id="KAI4865522.1"/>
    </source>
</evidence>
<protein>
    <submittedName>
        <fullName evidence="1">Uncharacterized protein</fullName>
    </submittedName>
</protein>